<proteinExistence type="predicted"/>
<dbReference type="Gene3D" id="3.30.70.330">
    <property type="match status" value="1"/>
</dbReference>
<dbReference type="PROSITE" id="PS50303">
    <property type="entry name" value="PUM_HD"/>
    <property type="match status" value="1"/>
</dbReference>
<feature type="compositionally biased region" description="Low complexity" evidence="3">
    <location>
        <begin position="367"/>
        <end position="399"/>
    </location>
</feature>
<dbReference type="Pfam" id="PF00806">
    <property type="entry name" value="PUF"/>
    <property type="match status" value="2"/>
</dbReference>
<dbReference type="InterPro" id="IPR035979">
    <property type="entry name" value="RBD_domain_sf"/>
</dbReference>
<dbReference type="InterPro" id="IPR012677">
    <property type="entry name" value="Nucleotide-bd_a/b_plait_sf"/>
</dbReference>
<evidence type="ECO:0000256" key="1">
    <source>
        <dbReference type="ARBA" id="ARBA00022737"/>
    </source>
</evidence>
<feature type="region of interest" description="Disordered" evidence="3">
    <location>
        <begin position="1"/>
        <end position="24"/>
    </location>
</feature>
<dbReference type="Proteomes" id="UP000019384">
    <property type="component" value="Unassembled WGS sequence"/>
</dbReference>
<evidence type="ECO:0000313" key="6">
    <source>
        <dbReference type="Proteomes" id="UP000019384"/>
    </source>
</evidence>
<dbReference type="InterPro" id="IPR016024">
    <property type="entry name" value="ARM-type_fold"/>
</dbReference>
<dbReference type="GeneID" id="34519748"/>
<protein>
    <recommendedName>
        <fullName evidence="4">PUM-HD domain-containing protein</fullName>
    </recommendedName>
</protein>
<feature type="region of interest" description="Disordered" evidence="3">
    <location>
        <begin position="790"/>
        <end position="817"/>
    </location>
</feature>
<feature type="compositionally biased region" description="Polar residues" evidence="3">
    <location>
        <begin position="1"/>
        <end position="12"/>
    </location>
</feature>
<dbReference type="GO" id="GO:0003729">
    <property type="term" value="F:mRNA binding"/>
    <property type="evidence" value="ECO:0007669"/>
    <property type="project" value="UniProtKB-ARBA"/>
</dbReference>
<keyword evidence="6" id="KW-1185">Reference proteome</keyword>
<gene>
    <name evidence="5" type="ORF">KUCA_T00002326001</name>
</gene>
<reference evidence="5" key="1">
    <citation type="submission" date="2013-12" db="EMBL/GenBank/DDBJ databases">
        <authorList>
            <person name="Genoscope - CEA"/>
        </authorList>
    </citation>
    <scope>NUCLEOTIDE SEQUENCE</scope>
    <source>
        <strain evidence="5">CBS 1993</strain>
    </source>
</reference>
<dbReference type="PANTHER" id="PTHR47093">
    <property type="entry name" value="PROTEIN JSN1-RELATED"/>
    <property type="match status" value="1"/>
</dbReference>
<dbReference type="AlphaFoldDB" id="W6MIN9"/>
<dbReference type="InterPro" id="IPR033133">
    <property type="entry name" value="PUM-HD"/>
</dbReference>
<feature type="region of interest" description="Disordered" evidence="3">
    <location>
        <begin position="361"/>
        <end position="412"/>
    </location>
</feature>
<reference evidence="5" key="2">
    <citation type="submission" date="2014-02" db="EMBL/GenBank/DDBJ databases">
        <title>Complete DNA sequence of /Kuraishia capsulata/ illustrates novel genomic features among budding yeasts (/Saccharomycotina/).</title>
        <authorList>
            <person name="Morales L."/>
            <person name="Noel B."/>
            <person name="Porcel B."/>
            <person name="Marcet-Houben M."/>
            <person name="Hullo M-F."/>
            <person name="Sacerdot C."/>
            <person name="Tekaia F."/>
            <person name="Leh-Louis V."/>
            <person name="Despons L."/>
            <person name="Khanna V."/>
            <person name="Aury J-M."/>
            <person name="Barbe V."/>
            <person name="Couloux A."/>
            <person name="Labadie K."/>
            <person name="Pelletier E."/>
            <person name="Souciet J-L."/>
            <person name="Boekhout T."/>
            <person name="Gabaldon T."/>
            <person name="Wincker P."/>
            <person name="Dujon B."/>
        </authorList>
    </citation>
    <scope>NUCLEOTIDE SEQUENCE</scope>
    <source>
        <strain evidence="5">CBS 1993</strain>
    </source>
</reference>
<dbReference type="GO" id="GO:0000288">
    <property type="term" value="P:nuclear-transcribed mRNA catabolic process, deadenylation-dependent decay"/>
    <property type="evidence" value="ECO:0007669"/>
    <property type="project" value="TreeGrafter"/>
</dbReference>
<keyword evidence="1" id="KW-0677">Repeat</keyword>
<evidence type="ECO:0000256" key="2">
    <source>
        <dbReference type="PROSITE-ProRule" id="PRU00317"/>
    </source>
</evidence>
<evidence type="ECO:0000256" key="3">
    <source>
        <dbReference type="SAM" id="MobiDB-lite"/>
    </source>
</evidence>
<dbReference type="InterPro" id="IPR001313">
    <property type="entry name" value="Pumilio_RNA-bd_rpt"/>
</dbReference>
<feature type="compositionally biased region" description="Basic residues" evidence="3">
    <location>
        <begin position="799"/>
        <end position="812"/>
    </location>
</feature>
<evidence type="ECO:0000313" key="5">
    <source>
        <dbReference type="EMBL" id="CDK26354.1"/>
    </source>
</evidence>
<dbReference type="InterPro" id="IPR052645">
    <property type="entry name" value="Pumilio_domain_protein"/>
</dbReference>
<dbReference type="OrthoDB" id="2017782at2759"/>
<dbReference type="STRING" id="1382522.W6MIN9"/>
<dbReference type="Gene3D" id="1.25.10.10">
    <property type="entry name" value="Leucine-rich Repeat Variant"/>
    <property type="match status" value="1"/>
</dbReference>
<dbReference type="SMART" id="SM00025">
    <property type="entry name" value="Pumilio"/>
    <property type="match status" value="6"/>
</dbReference>
<organism evidence="5 6">
    <name type="scientific">Kuraishia capsulata CBS 1993</name>
    <dbReference type="NCBI Taxonomy" id="1382522"/>
    <lineage>
        <taxon>Eukaryota</taxon>
        <taxon>Fungi</taxon>
        <taxon>Dikarya</taxon>
        <taxon>Ascomycota</taxon>
        <taxon>Saccharomycotina</taxon>
        <taxon>Pichiomycetes</taxon>
        <taxon>Pichiales</taxon>
        <taxon>Pichiaceae</taxon>
        <taxon>Kuraishia</taxon>
    </lineage>
</organism>
<dbReference type="PANTHER" id="PTHR47093:SF1">
    <property type="entry name" value="PROTEIN JSN1-RELATED"/>
    <property type="match status" value="1"/>
</dbReference>
<feature type="repeat" description="Pumilio" evidence="2">
    <location>
        <begin position="494"/>
        <end position="529"/>
    </location>
</feature>
<feature type="compositionally biased region" description="Low complexity" evidence="3">
    <location>
        <begin position="36"/>
        <end position="54"/>
    </location>
</feature>
<dbReference type="SUPFAM" id="SSF48371">
    <property type="entry name" value="ARM repeat"/>
    <property type="match status" value="1"/>
</dbReference>
<dbReference type="RefSeq" id="XP_022458360.1">
    <property type="nucleotide sequence ID" value="XM_022602567.1"/>
</dbReference>
<dbReference type="SUPFAM" id="SSF54928">
    <property type="entry name" value="RNA-binding domain, RBD"/>
    <property type="match status" value="1"/>
</dbReference>
<dbReference type="HOGENOM" id="CLU_009728_0_0_1"/>
<dbReference type="EMBL" id="HG793127">
    <property type="protein sequence ID" value="CDK26354.1"/>
    <property type="molecule type" value="Genomic_DNA"/>
</dbReference>
<feature type="domain" description="PUM-HD" evidence="4">
    <location>
        <begin position="434"/>
        <end position="794"/>
    </location>
</feature>
<dbReference type="InterPro" id="IPR011989">
    <property type="entry name" value="ARM-like"/>
</dbReference>
<evidence type="ECO:0000259" key="4">
    <source>
        <dbReference type="PROSITE" id="PS50303"/>
    </source>
</evidence>
<name>W6MIN9_9ASCO</name>
<dbReference type="PROSITE" id="PS50302">
    <property type="entry name" value="PUM"/>
    <property type="match status" value="1"/>
</dbReference>
<feature type="region of interest" description="Disordered" evidence="3">
    <location>
        <begin position="36"/>
        <end position="55"/>
    </location>
</feature>
<sequence>MLPSGSYLQLPTETGDHPLSPGLQVSPLLDSSIVSPSLLSSSTSRSPSVISSHSQGANKPIDFGFLSADGPTNTNLGSRTRHRSGTLPSRFSSNQQQQQQQLFAAGSPSPSLNPMDAFSSHPIALSALSTPTRLRSSSFQSSIWNEPQQSPFHAVAPAIPESSAFQIPQLNIDSPARTRSYSTNAALFDKQIHLQQFASPSTIQEEYSAEYDPRPRAQTYSTSPLNNVASLNFSNIAAPMETVGIMDYPLLVDRIPQDKVTFTSTFQDSSLGPTNTLVLVNLPNNDLVTPLNFYKMLGRFGKLTSVRVLVCTNGDLIVLTEFESIESAMQCKASLNHQELVPGLSCIVSFARILSIRDTPSPDFTAKQQQTIPTQPIQQQQQQQHQQQQPQPKQHTHQQLPTEDRNGLPGQYLRDDEFSRVVGALGGSELDYTHLQRILQNSVRYGREIQKEGLGPLPGQLGLREFDSPKLREIRKAIDSEQLSQQEVEELALAMLDELPELASDYLGNTIVQKLFDICSSPIRDIMLKYLAPFLSQMGAHKNGTWAAQKIISTAQSNREMMLISRNLAPYCSALFNDQYGNYVVHCALKFGPPYSDFIIESIMGDFSNIAKGRFGARAIRTCLESTDLTKSILVAVSACIVFHASSLVTNSNGSLLITWLLDTCSLPNRHQLLTPKLIPQLGQLCIHKLAHLTILKILNHRGDTVCRNQILSRIYGDLPIEEPYELEPAPLLKEILADTNHGTTFIYKTLSIPLLPSTVRNFMLDQIRLALSELNASSQQGYKRLMEEVSFSSSKESRHQRVHSKKPRGNRNGHSNSMFFPGQNLNGNSTIGTGIEPPVLDYNFGNPQYDSFRVVPQVSQQQASDLLRQMEQLNLSKSLPQQSQFSYDQQYHPGYHQRAPPEQINQQYFINNNRRDEEVYYG</sequence>
<feature type="region of interest" description="Disordered" evidence="3">
    <location>
        <begin position="61"/>
        <end position="113"/>
    </location>
</feature>
<accession>W6MIN9</accession>